<organism evidence="2 3">
    <name type="scientific">Rhypophila decipiens</name>
    <dbReference type="NCBI Taxonomy" id="261697"/>
    <lineage>
        <taxon>Eukaryota</taxon>
        <taxon>Fungi</taxon>
        <taxon>Dikarya</taxon>
        <taxon>Ascomycota</taxon>
        <taxon>Pezizomycotina</taxon>
        <taxon>Sordariomycetes</taxon>
        <taxon>Sordariomycetidae</taxon>
        <taxon>Sordariales</taxon>
        <taxon>Naviculisporaceae</taxon>
        <taxon>Rhypophila</taxon>
    </lineage>
</organism>
<sequence length="125" mass="13967">MYARREVVADEVVQEAGHQHHQHEGEHQHSEHHRVEGQHHHPEGEQHRHDEHHGDHTEHHKHDENHAHHSHHSSSGIPSSESGIKRSTSSGGGLGKESGEHLIEGRSPRIISDESEESGIPPLAS</sequence>
<evidence type="ECO:0000313" key="3">
    <source>
        <dbReference type="Proteomes" id="UP001301769"/>
    </source>
</evidence>
<comment type="caution">
    <text evidence="2">The sequence shown here is derived from an EMBL/GenBank/DDBJ whole genome shotgun (WGS) entry which is preliminary data.</text>
</comment>
<reference evidence="2" key="2">
    <citation type="submission" date="2023-05" db="EMBL/GenBank/DDBJ databases">
        <authorList>
            <consortium name="Lawrence Berkeley National Laboratory"/>
            <person name="Steindorff A."/>
            <person name="Hensen N."/>
            <person name="Bonometti L."/>
            <person name="Westerberg I."/>
            <person name="Brannstrom I.O."/>
            <person name="Guillou S."/>
            <person name="Cros-Aarteil S."/>
            <person name="Calhoun S."/>
            <person name="Haridas S."/>
            <person name="Kuo A."/>
            <person name="Mondo S."/>
            <person name="Pangilinan J."/>
            <person name="Riley R."/>
            <person name="Labutti K."/>
            <person name="Andreopoulos B."/>
            <person name="Lipzen A."/>
            <person name="Chen C."/>
            <person name="Yanf M."/>
            <person name="Daum C."/>
            <person name="Ng V."/>
            <person name="Clum A."/>
            <person name="Ohm R."/>
            <person name="Martin F."/>
            <person name="Silar P."/>
            <person name="Natvig D."/>
            <person name="Lalanne C."/>
            <person name="Gautier V."/>
            <person name="Ament-Velasquez S.L."/>
            <person name="Kruys A."/>
            <person name="Hutchinson M.I."/>
            <person name="Powell A.J."/>
            <person name="Barry K."/>
            <person name="Miller A.N."/>
            <person name="Grigoriev I.V."/>
            <person name="Debuchy R."/>
            <person name="Gladieux P."/>
            <person name="Thoren M.H."/>
            <person name="Johannesson H."/>
        </authorList>
    </citation>
    <scope>NUCLEOTIDE SEQUENCE</scope>
    <source>
        <strain evidence="2">PSN293</strain>
    </source>
</reference>
<feature type="compositionally biased region" description="Low complexity" evidence="1">
    <location>
        <begin position="73"/>
        <end position="82"/>
    </location>
</feature>
<accession>A0AAN7B3M6</accession>
<evidence type="ECO:0000313" key="2">
    <source>
        <dbReference type="EMBL" id="KAK4208762.1"/>
    </source>
</evidence>
<reference evidence="2" key="1">
    <citation type="journal article" date="2023" name="Mol. Phylogenet. Evol.">
        <title>Genome-scale phylogeny and comparative genomics of the fungal order Sordariales.</title>
        <authorList>
            <person name="Hensen N."/>
            <person name="Bonometti L."/>
            <person name="Westerberg I."/>
            <person name="Brannstrom I.O."/>
            <person name="Guillou S."/>
            <person name="Cros-Aarteil S."/>
            <person name="Calhoun S."/>
            <person name="Haridas S."/>
            <person name="Kuo A."/>
            <person name="Mondo S."/>
            <person name="Pangilinan J."/>
            <person name="Riley R."/>
            <person name="LaButti K."/>
            <person name="Andreopoulos B."/>
            <person name="Lipzen A."/>
            <person name="Chen C."/>
            <person name="Yan M."/>
            <person name="Daum C."/>
            <person name="Ng V."/>
            <person name="Clum A."/>
            <person name="Steindorff A."/>
            <person name="Ohm R.A."/>
            <person name="Martin F."/>
            <person name="Silar P."/>
            <person name="Natvig D.O."/>
            <person name="Lalanne C."/>
            <person name="Gautier V."/>
            <person name="Ament-Velasquez S.L."/>
            <person name="Kruys A."/>
            <person name="Hutchinson M.I."/>
            <person name="Powell A.J."/>
            <person name="Barry K."/>
            <person name="Miller A.N."/>
            <person name="Grigoriev I.V."/>
            <person name="Debuchy R."/>
            <person name="Gladieux P."/>
            <person name="Hiltunen Thoren M."/>
            <person name="Johannesson H."/>
        </authorList>
    </citation>
    <scope>NUCLEOTIDE SEQUENCE</scope>
    <source>
        <strain evidence="2">PSN293</strain>
    </source>
</reference>
<gene>
    <name evidence="2" type="ORF">QBC37DRAFT_378756</name>
</gene>
<dbReference type="AlphaFoldDB" id="A0AAN7B3M6"/>
<evidence type="ECO:0000256" key="1">
    <source>
        <dbReference type="SAM" id="MobiDB-lite"/>
    </source>
</evidence>
<protein>
    <submittedName>
        <fullName evidence="2">Uncharacterized protein</fullName>
    </submittedName>
</protein>
<dbReference type="EMBL" id="MU858230">
    <property type="protein sequence ID" value="KAK4208762.1"/>
    <property type="molecule type" value="Genomic_DNA"/>
</dbReference>
<feature type="compositionally biased region" description="Basic and acidic residues" evidence="1">
    <location>
        <begin position="97"/>
        <end position="107"/>
    </location>
</feature>
<feature type="compositionally biased region" description="Basic and acidic residues" evidence="1">
    <location>
        <begin position="22"/>
        <end position="67"/>
    </location>
</feature>
<keyword evidence="3" id="KW-1185">Reference proteome</keyword>
<feature type="region of interest" description="Disordered" evidence="1">
    <location>
        <begin position="1"/>
        <end position="125"/>
    </location>
</feature>
<proteinExistence type="predicted"/>
<name>A0AAN7B3M6_9PEZI</name>
<dbReference type="Proteomes" id="UP001301769">
    <property type="component" value="Unassembled WGS sequence"/>
</dbReference>